<evidence type="ECO:0000256" key="3">
    <source>
        <dbReference type="ARBA" id="ARBA00022452"/>
    </source>
</evidence>
<sequence>MSNGKCAFRGHVAMLALVSAMTGAMMAVPALAQEAPASGPAPEQQAADQANSADIIVTAQFRAQNLQDTPIAITAVSADTLAARSQTSVTDLGQFAPNVALAPATSIQGNAVAAFIRGVGQLDASFALEPGVGIYIDDIYYGTTFGAVMDLTDLERVEVLRGPQGTLAGKNSVGGAVKLFSKKPDSTPGGFVEATYGRFDRLELRGSANIPLTNDLFLRVSGVSKNVDGYMKLLDYGCVNPTSGIPASSGNKNCQTGTEGGIDVMGLRAALRYAPAGSPLEINIVADVSKDKSEVVATKLLYANNPLVRSYVPGDATAGIPFDGRFLTGSKSYTSYATYGTGGNYTTVFGIPTQIAPGGFTASPTSTVKAWGVSGTIDYDLSDALKLKSITGYRSANGTSAIDVDGSPLAILLQEFTYGHEQFTQELRLSANFNDKVDLTVGGFYYKATDTIKGRSQIPTLLFDFLSDDVIKNRSISAFAHGEFHVTDAFNIIGGLRYTDDKKTYRYSRRNVDGTLPSGAFFTPNFLLVGLDGLTGTFSGNRLDYRIGVNYRWSDELMTYAQLSTGFKGGGINPRPSAPDQVQSFGPEKLTTYEAGFKADLFSRMLRLNGAVFLNKYNDMQLVRYQCPESVVLSCSVPSNAGDAEVFGWELEAQLRPTEGLSFDASVGYLDFDYKKITNPATLVTKDMIAPFISKWQLSAGVQYEADLGGNGTLTPRIDWSWRSNFYYNSVNNPYNLIDAPSLVNARLTYQAPDKDWSLSAGVTNVFDKFYYNGVAENVGTFGVVTGTVGRPREWTITAKKSF</sequence>
<feature type="domain" description="TonB-dependent receptor plug" evidence="15">
    <location>
        <begin position="66"/>
        <end position="176"/>
    </location>
</feature>
<keyword evidence="6" id="KW-0408">Iron</keyword>
<evidence type="ECO:0000256" key="12">
    <source>
        <dbReference type="RuleBase" id="RU003357"/>
    </source>
</evidence>
<dbReference type="Pfam" id="PF00593">
    <property type="entry name" value="TonB_dep_Rec_b-barrel"/>
    <property type="match status" value="1"/>
</dbReference>
<evidence type="ECO:0000313" key="17">
    <source>
        <dbReference type="EMBL" id="KAA9027183.1"/>
    </source>
</evidence>
<proteinExistence type="inferred from homology"/>
<reference evidence="18 19" key="1">
    <citation type="submission" date="2019-09" db="EMBL/GenBank/DDBJ databases">
        <authorList>
            <person name="Feng G."/>
        </authorList>
    </citation>
    <scope>NUCLEOTIDE SEQUENCE [LARGE SCALE GENOMIC DNA]</scope>
    <source>
        <strain evidence="17 18">KACC 19283</strain>
        <strain evidence="16 19">KACC 19284</strain>
    </source>
</reference>
<evidence type="ECO:0000256" key="2">
    <source>
        <dbReference type="ARBA" id="ARBA00022448"/>
    </source>
</evidence>
<dbReference type="PROSITE" id="PS52016">
    <property type="entry name" value="TONB_DEPENDENT_REC_3"/>
    <property type="match status" value="1"/>
</dbReference>
<feature type="chain" id="PRO_5023919193" evidence="13">
    <location>
        <begin position="33"/>
        <end position="803"/>
    </location>
</feature>
<keyword evidence="5 11" id="KW-0812">Transmembrane</keyword>
<evidence type="ECO:0000256" key="11">
    <source>
        <dbReference type="PROSITE-ProRule" id="PRU01360"/>
    </source>
</evidence>
<dbReference type="RefSeq" id="WP_150426557.1">
    <property type="nucleotide sequence ID" value="NZ_VYQA01000014.1"/>
</dbReference>
<evidence type="ECO:0000256" key="7">
    <source>
        <dbReference type="ARBA" id="ARBA00023065"/>
    </source>
</evidence>
<evidence type="ECO:0000256" key="9">
    <source>
        <dbReference type="ARBA" id="ARBA00023136"/>
    </source>
</evidence>
<evidence type="ECO:0000256" key="5">
    <source>
        <dbReference type="ARBA" id="ARBA00022692"/>
    </source>
</evidence>
<dbReference type="InterPro" id="IPR036942">
    <property type="entry name" value="Beta-barrel_TonB_sf"/>
</dbReference>
<evidence type="ECO:0000313" key="18">
    <source>
        <dbReference type="Proteomes" id="UP000325933"/>
    </source>
</evidence>
<dbReference type="Gene3D" id="2.40.170.20">
    <property type="entry name" value="TonB-dependent receptor, beta-barrel domain"/>
    <property type="match status" value="1"/>
</dbReference>
<name>A0A5J5HYW3_9SPHN</name>
<dbReference type="GO" id="GO:0006826">
    <property type="term" value="P:iron ion transport"/>
    <property type="evidence" value="ECO:0007669"/>
    <property type="project" value="UniProtKB-KW"/>
</dbReference>
<feature type="signal peptide" evidence="13">
    <location>
        <begin position="1"/>
        <end position="32"/>
    </location>
</feature>
<evidence type="ECO:0000313" key="16">
    <source>
        <dbReference type="EMBL" id="KAA9014026.1"/>
    </source>
</evidence>
<organism evidence="17 18">
    <name type="scientific">Sphingobium limneticum</name>
    <dbReference type="NCBI Taxonomy" id="1007511"/>
    <lineage>
        <taxon>Bacteria</taxon>
        <taxon>Pseudomonadati</taxon>
        <taxon>Pseudomonadota</taxon>
        <taxon>Alphaproteobacteria</taxon>
        <taxon>Sphingomonadales</taxon>
        <taxon>Sphingomonadaceae</taxon>
        <taxon>Sphingobium</taxon>
    </lineage>
</organism>
<comment type="subcellular location">
    <subcellularLocation>
        <location evidence="1 11">Cell outer membrane</location>
        <topology evidence="1 11">Multi-pass membrane protein</topology>
    </subcellularLocation>
</comment>
<dbReference type="SUPFAM" id="SSF56935">
    <property type="entry name" value="Porins"/>
    <property type="match status" value="1"/>
</dbReference>
<dbReference type="InterPro" id="IPR039426">
    <property type="entry name" value="TonB-dep_rcpt-like"/>
</dbReference>
<evidence type="ECO:0000256" key="4">
    <source>
        <dbReference type="ARBA" id="ARBA00022496"/>
    </source>
</evidence>
<evidence type="ECO:0000256" key="6">
    <source>
        <dbReference type="ARBA" id="ARBA00023004"/>
    </source>
</evidence>
<keyword evidence="4" id="KW-0410">Iron transport</keyword>
<keyword evidence="2 11" id="KW-0813">Transport</keyword>
<dbReference type="Gene3D" id="2.170.130.10">
    <property type="entry name" value="TonB-dependent receptor, plug domain"/>
    <property type="match status" value="1"/>
</dbReference>
<keyword evidence="7" id="KW-0406">Ion transport</keyword>
<dbReference type="InterPro" id="IPR012910">
    <property type="entry name" value="Plug_dom"/>
</dbReference>
<keyword evidence="13" id="KW-0732">Signal</keyword>
<evidence type="ECO:0000256" key="8">
    <source>
        <dbReference type="ARBA" id="ARBA00023077"/>
    </source>
</evidence>
<evidence type="ECO:0000259" key="14">
    <source>
        <dbReference type="Pfam" id="PF00593"/>
    </source>
</evidence>
<dbReference type="InterPro" id="IPR000531">
    <property type="entry name" value="Beta-barrel_TonB"/>
</dbReference>
<keyword evidence="8 12" id="KW-0798">TonB box</keyword>
<keyword evidence="17" id="KW-0675">Receptor</keyword>
<keyword evidence="9 11" id="KW-0472">Membrane</keyword>
<evidence type="ECO:0000259" key="15">
    <source>
        <dbReference type="Pfam" id="PF07715"/>
    </source>
</evidence>
<gene>
    <name evidence="17" type="ORF">F4U95_17665</name>
    <name evidence="16" type="ORF">F4U96_17540</name>
</gene>
<keyword evidence="3 11" id="KW-1134">Transmembrane beta strand</keyword>
<dbReference type="PANTHER" id="PTHR32552">
    <property type="entry name" value="FERRICHROME IRON RECEPTOR-RELATED"/>
    <property type="match status" value="1"/>
</dbReference>
<dbReference type="GO" id="GO:0009279">
    <property type="term" value="C:cell outer membrane"/>
    <property type="evidence" value="ECO:0007669"/>
    <property type="project" value="UniProtKB-SubCell"/>
</dbReference>
<comment type="similarity">
    <text evidence="11 12">Belongs to the TonB-dependent receptor family.</text>
</comment>
<keyword evidence="19" id="KW-1185">Reference proteome</keyword>
<comment type="caution">
    <text evidence="17">The sequence shown here is derived from an EMBL/GenBank/DDBJ whole genome shotgun (WGS) entry which is preliminary data.</text>
</comment>
<evidence type="ECO:0000256" key="10">
    <source>
        <dbReference type="ARBA" id="ARBA00023237"/>
    </source>
</evidence>
<dbReference type="AlphaFoldDB" id="A0A5J5HYW3"/>
<dbReference type="Pfam" id="PF07715">
    <property type="entry name" value="Plug"/>
    <property type="match status" value="1"/>
</dbReference>
<dbReference type="PANTHER" id="PTHR32552:SF81">
    <property type="entry name" value="TONB-DEPENDENT OUTER MEMBRANE RECEPTOR"/>
    <property type="match status" value="1"/>
</dbReference>
<evidence type="ECO:0000256" key="13">
    <source>
        <dbReference type="SAM" id="SignalP"/>
    </source>
</evidence>
<protein>
    <submittedName>
        <fullName evidence="17">TonB-dependent receptor</fullName>
    </submittedName>
</protein>
<dbReference type="InterPro" id="IPR037066">
    <property type="entry name" value="Plug_dom_sf"/>
</dbReference>
<dbReference type="EMBL" id="VYQB01000014">
    <property type="protein sequence ID" value="KAA9014026.1"/>
    <property type="molecule type" value="Genomic_DNA"/>
</dbReference>
<dbReference type="Proteomes" id="UP000325933">
    <property type="component" value="Unassembled WGS sequence"/>
</dbReference>
<evidence type="ECO:0000256" key="1">
    <source>
        <dbReference type="ARBA" id="ARBA00004571"/>
    </source>
</evidence>
<evidence type="ECO:0000313" key="19">
    <source>
        <dbReference type="Proteomes" id="UP000326364"/>
    </source>
</evidence>
<keyword evidence="10 11" id="KW-0998">Cell outer membrane</keyword>
<accession>A0A5J5HYW3</accession>
<feature type="domain" description="TonB-dependent receptor-like beta-barrel" evidence="14">
    <location>
        <begin position="332"/>
        <end position="766"/>
    </location>
</feature>
<dbReference type="EMBL" id="VYQA01000014">
    <property type="protein sequence ID" value="KAA9027183.1"/>
    <property type="molecule type" value="Genomic_DNA"/>
</dbReference>
<dbReference type="Proteomes" id="UP000326364">
    <property type="component" value="Unassembled WGS sequence"/>
</dbReference>